<evidence type="ECO:0000313" key="2">
    <source>
        <dbReference type="EMBL" id="PIK61736.1"/>
    </source>
</evidence>
<comment type="caution">
    <text evidence="2">The sequence shown here is derived from an EMBL/GenBank/DDBJ whole genome shotgun (WGS) entry which is preliminary data.</text>
</comment>
<dbReference type="InterPro" id="IPR036691">
    <property type="entry name" value="Endo/exonu/phosph_ase_sf"/>
</dbReference>
<protein>
    <recommendedName>
        <fullName evidence="1">Endonuclease/exonuclease/phosphatase domain-containing protein</fullName>
    </recommendedName>
</protein>
<dbReference type="Pfam" id="PF06312">
    <property type="entry name" value="Neurexophilin"/>
    <property type="match status" value="1"/>
</dbReference>
<dbReference type="SUPFAM" id="SSF56219">
    <property type="entry name" value="DNase I-like"/>
    <property type="match status" value="1"/>
</dbReference>
<dbReference type="PANTHER" id="PTHR33395:SF21">
    <property type="entry name" value="PERICARDIN"/>
    <property type="match status" value="1"/>
</dbReference>
<gene>
    <name evidence="2" type="ORF">BSL78_01290</name>
</gene>
<dbReference type="InterPro" id="IPR005135">
    <property type="entry name" value="Endo/exonuclease/phosphatase"/>
</dbReference>
<sequence length="295" mass="33103">MVYVDRIIIRIEAMDNLNRPKLYGEDFFRIKLFSRVPYAAVIADKFVDYRNGTYLASFPLLWEGFMNIEVLLVHPAEAIPLFSPSLDGQRSYAHNYVGEFEMIDDAGVKRAENVDCSERPPKVCLNLYLVTVKQNRDDIVSVEKSQLQGAFVNSVWCELSTNNSKRSRDVITVGVVYRSPNSSDDNDVVLFDSIRKAAKGDVVIMGDFNFPDINWIDGSSSRKGSNFLDVVQDCFLHQHVTFPTRGDNILDLVLSSNPSNVVDLTGLGKLGTSDHDILAFDVVCKVVILLARKNP</sequence>
<organism evidence="2 3">
    <name type="scientific">Stichopus japonicus</name>
    <name type="common">Sea cucumber</name>
    <dbReference type="NCBI Taxonomy" id="307972"/>
    <lineage>
        <taxon>Eukaryota</taxon>
        <taxon>Metazoa</taxon>
        <taxon>Echinodermata</taxon>
        <taxon>Eleutherozoa</taxon>
        <taxon>Echinozoa</taxon>
        <taxon>Holothuroidea</taxon>
        <taxon>Aspidochirotacea</taxon>
        <taxon>Aspidochirotida</taxon>
        <taxon>Stichopodidae</taxon>
        <taxon>Apostichopus</taxon>
    </lineage>
</organism>
<proteinExistence type="predicted"/>
<dbReference type="PANTHER" id="PTHR33395">
    <property type="entry name" value="TRANSCRIPTASE, PUTATIVE-RELATED-RELATED"/>
    <property type="match status" value="1"/>
</dbReference>
<feature type="domain" description="Endonuclease/exonuclease/phosphatase" evidence="1">
    <location>
        <begin position="172"/>
        <end position="277"/>
    </location>
</feature>
<dbReference type="InterPro" id="IPR026845">
    <property type="entry name" value="NXPH/NXPE"/>
</dbReference>
<dbReference type="GO" id="GO:0031012">
    <property type="term" value="C:extracellular matrix"/>
    <property type="evidence" value="ECO:0007669"/>
    <property type="project" value="TreeGrafter"/>
</dbReference>
<dbReference type="GO" id="GO:0003824">
    <property type="term" value="F:catalytic activity"/>
    <property type="evidence" value="ECO:0007669"/>
    <property type="project" value="InterPro"/>
</dbReference>
<dbReference type="Gene3D" id="3.60.10.10">
    <property type="entry name" value="Endonuclease/exonuclease/phosphatase"/>
    <property type="match status" value="1"/>
</dbReference>
<evidence type="ECO:0000313" key="3">
    <source>
        <dbReference type="Proteomes" id="UP000230750"/>
    </source>
</evidence>
<dbReference type="OrthoDB" id="6152807at2759"/>
<name>A0A2G8LN95_STIJA</name>
<dbReference type="Proteomes" id="UP000230750">
    <property type="component" value="Unassembled WGS sequence"/>
</dbReference>
<evidence type="ECO:0000259" key="1">
    <source>
        <dbReference type="Pfam" id="PF14529"/>
    </source>
</evidence>
<dbReference type="AlphaFoldDB" id="A0A2G8LN95"/>
<reference evidence="2 3" key="1">
    <citation type="journal article" date="2017" name="PLoS Biol.">
        <title>The sea cucumber genome provides insights into morphological evolution and visceral regeneration.</title>
        <authorList>
            <person name="Zhang X."/>
            <person name="Sun L."/>
            <person name="Yuan J."/>
            <person name="Sun Y."/>
            <person name="Gao Y."/>
            <person name="Zhang L."/>
            <person name="Li S."/>
            <person name="Dai H."/>
            <person name="Hamel J.F."/>
            <person name="Liu C."/>
            <person name="Yu Y."/>
            <person name="Liu S."/>
            <person name="Lin W."/>
            <person name="Guo K."/>
            <person name="Jin S."/>
            <person name="Xu P."/>
            <person name="Storey K.B."/>
            <person name="Huan P."/>
            <person name="Zhang T."/>
            <person name="Zhou Y."/>
            <person name="Zhang J."/>
            <person name="Lin C."/>
            <person name="Li X."/>
            <person name="Xing L."/>
            <person name="Huo D."/>
            <person name="Sun M."/>
            <person name="Wang L."/>
            <person name="Mercier A."/>
            <person name="Li F."/>
            <person name="Yang H."/>
            <person name="Xiang J."/>
        </authorList>
    </citation>
    <scope>NUCLEOTIDE SEQUENCE [LARGE SCALE GENOMIC DNA]</scope>
    <source>
        <strain evidence="2">Shaxun</strain>
        <tissue evidence="2">Muscle</tissue>
    </source>
</reference>
<dbReference type="EMBL" id="MRZV01000025">
    <property type="protein sequence ID" value="PIK61736.1"/>
    <property type="molecule type" value="Genomic_DNA"/>
</dbReference>
<keyword evidence="3" id="KW-1185">Reference proteome</keyword>
<dbReference type="Pfam" id="PF14529">
    <property type="entry name" value="Exo_endo_phos_2"/>
    <property type="match status" value="1"/>
</dbReference>
<dbReference type="GO" id="GO:0007508">
    <property type="term" value="P:larval heart development"/>
    <property type="evidence" value="ECO:0007669"/>
    <property type="project" value="TreeGrafter"/>
</dbReference>
<accession>A0A2G8LN95</accession>
<dbReference type="GO" id="GO:0061343">
    <property type="term" value="P:cell adhesion involved in heart morphogenesis"/>
    <property type="evidence" value="ECO:0007669"/>
    <property type="project" value="TreeGrafter"/>
</dbReference>